<evidence type="ECO:0000256" key="1">
    <source>
        <dbReference type="ARBA" id="ARBA00009861"/>
    </source>
</evidence>
<dbReference type="PANTHER" id="PTHR31147:SF52">
    <property type="entry name" value="SPERMIDINE SINAPOYL-COA ACYLTRANSFERASE"/>
    <property type="match status" value="1"/>
</dbReference>
<reference evidence="2 3" key="1">
    <citation type="submission" date="2024-04" db="EMBL/GenBank/DDBJ databases">
        <title>Genome assembly C_amara_ONT_v2.</title>
        <authorList>
            <person name="Yant L."/>
            <person name="Moore C."/>
            <person name="Slenker M."/>
        </authorList>
    </citation>
    <scope>NUCLEOTIDE SEQUENCE [LARGE SCALE GENOMIC DNA]</scope>
    <source>
        <tissue evidence="2">Leaf</tissue>
    </source>
</reference>
<dbReference type="AlphaFoldDB" id="A0ABD1AZM3"/>
<dbReference type="PANTHER" id="PTHR31147">
    <property type="entry name" value="ACYL TRANSFERASE 4"/>
    <property type="match status" value="1"/>
</dbReference>
<protein>
    <submittedName>
        <fullName evidence="2">Spermidine sinapoyl-CoA acyltransferase</fullName>
    </submittedName>
</protein>
<proteinExistence type="inferred from homology"/>
<comment type="caution">
    <text evidence="2">The sequence shown here is derived from an EMBL/GenBank/DDBJ whole genome shotgun (WGS) entry which is preliminary data.</text>
</comment>
<keyword evidence="2" id="KW-0808">Transferase</keyword>
<dbReference type="Proteomes" id="UP001558713">
    <property type="component" value="Unassembled WGS sequence"/>
</dbReference>
<name>A0ABD1AZM3_CARAN</name>
<sequence length="173" mass="19809">MASLIPLKVEKKLTEMVKPSKHIPQQTLSLSTLDNDPYNEVIYKACYVFKAKNVNDDDNQPESLLREALSDLLVHYFPLSGSLKRRENDRKLQLSCGGDGGGGAFTVATTNRELSSLKNLENIDSYAALEFLPELHVDKDGYRPFALQVHKPHNFFTFMRKMKDYFIKQNMKH</sequence>
<evidence type="ECO:0000313" key="2">
    <source>
        <dbReference type="EMBL" id="KAL1212192.1"/>
    </source>
</evidence>
<keyword evidence="3" id="KW-1185">Reference proteome</keyword>
<dbReference type="InterPro" id="IPR023213">
    <property type="entry name" value="CAT-like_dom_sf"/>
</dbReference>
<dbReference type="EMBL" id="JBANAX010000373">
    <property type="protein sequence ID" value="KAL1212192.1"/>
    <property type="molecule type" value="Genomic_DNA"/>
</dbReference>
<dbReference type="Pfam" id="PF02458">
    <property type="entry name" value="Transferase"/>
    <property type="match status" value="1"/>
</dbReference>
<organism evidence="2 3">
    <name type="scientific">Cardamine amara subsp. amara</name>
    <dbReference type="NCBI Taxonomy" id="228776"/>
    <lineage>
        <taxon>Eukaryota</taxon>
        <taxon>Viridiplantae</taxon>
        <taxon>Streptophyta</taxon>
        <taxon>Embryophyta</taxon>
        <taxon>Tracheophyta</taxon>
        <taxon>Spermatophyta</taxon>
        <taxon>Magnoliopsida</taxon>
        <taxon>eudicotyledons</taxon>
        <taxon>Gunneridae</taxon>
        <taxon>Pentapetalae</taxon>
        <taxon>rosids</taxon>
        <taxon>malvids</taxon>
        <taxon>Brassicales</taxon>
        <taxon>Brassicaceae</taxon>
        <taxon>Cardamineae</taxon>
        <taxon>Cardamine</taxon>
    </lineage>
</organism>
<dbReference type="Gene3D" id="3.30.559.10">
    <property type="entry name" value="Chloramphenicol acetyltransferase-like domain"/>
    <property type="match status" value="1"/>
</dbReference>
<comment type="similarity">
    <text evidence="1">Belongs to the plant acyltransferase family.</text>
</comment>
<accession>A0ABD1AZM3</accession>
<dbReference type="InterPro" id="IPR050898">
    <property type="entry name" value="Plant_acyltransferase"/>
</dbReference>
<evidence type="ECO:0000313" key="3">
    <source>
        <dbReference type="Proteomes" id="UP001558713"/>
    </source>
</evidence>
<keyword evidence="2" id="KW-0012">Acyltransferase</keyword>
<dbReference type="GO" id="GO:0016746">
    <property type="term" value="F:acyltransferase activity"/>
    <property type="evidence" value="ECO:0007669"/>
    <property type="project" value="UniProtKB-KW"/>
</dbReference>
<gene>
    <name evidence="2" type="ORF">V5N11_001445</name>
</gene>